<sequence length="113" mass="11500">MIYSTLLIYSSWNPCLARRVLRGGPGACVLSVGVEGTRFLTRRSPASQPARDCTPHPCVLASRAGVTLPSLPVMLCGVSSGHGGGGGGGSIEGEVGSFESAVVSSQRHMSKGG</sequence>
<organism evidence="1 2">
    <name type="scientific">Portunus trituberculatus</name>
    <name type="common">Swimming crab</name>
    <name type="synonym">Neptunus trituberculatus</name>
    <dbReference type="NCBI Taxonomy" id="210409"/>
    <lineage>
        <taxon>Eukaryota</taxon>
        <taxon>Metazoa</taxon>
        <taxon>Ecdysozoa</taxon>
        <taxon>Arthropoda</taxon>
        <taxon>Crustacea</taxon>
        <taxon>Multicrustacea</taxon>
        <taxon>Malacostraca</taxon>
        <taxon>Eumalacostraca</taxon>
        <taxon>Eucarida</taxon>
        <taxon>Decapoda</taxon>
        <taxon>Pleocyemata</taxon>
        <taxon>Brachyura</taxon>
        <taxon>Eubrachyura</taxon>
        <taxon>Portunoidea</taxon>
        <taxon>Portunidae</taxon>
        <taxon>Portuninae</taxon>
        <taxon>Portunus</taxon>
    </lineage>
</organism>
<dbReference type="AlphaFoldDB" id="A0A5B7I952"/>
<evidence type="ECO:0000313" key="2">
    <source>
        <dbReference type="Proteomes" id="UP000324222"/>
    </source>
</evidence>
<comment type="caution">
    <text evidence="1">The sequence shown here is derived from an EMBL/GenBank/DDBJ whole genome shotgun (WGS) entry which is preliminary data.</text>
</comment>
<dbReference type="Proteomes" id="UP000324222">
    <property type="component" value="Unassembled WGS sequence"/>
</dbReference>
<reference evidence="1 2" key="1">
    <citation type="submission" date="2019-05" db="EMBL/GenBank/DDBJ databases">
        <title>Another draft genome of Portunus trituberculatus and its Hox gene families provides insights of decapod evolution.</title>
        <authorList>
            <person name="Jeong J.-H."/>
            <person name="Song I."/>
            <person name="Kim S."/>
            <person name="Choi T."/>
            <person name="Kim D."/>
            <person name="Ryu S."/>
            <person name="Kim W."/>
        </authorList>
    </citation>
    <scope>NUCLEOTIDE SEQUENCE [LARGE SCALE GENOMIC DNA]</scope>
    <source>
        <tissue evidence="1">Muscle</tissue>
    </source>
</reference>
<proteinExistence type="predicted"/>
<protein>
    <submittedName>
        <fullName evidence="1">Uncharacterized protein</fullName>
    </submittedName>
</protein>
<gene>
    <name evidence="1" type="ORF">E2C01_072905</name>
</gene>
<accession>A0A5B7I952</accession>
<evidence type="ECO:0000313" key="1">
    <source>
        <dbReference type="EMBL" id="MPC78419.1"/>
    </source>
</evidence>
<name>A0A5B7I952_PORTR</name>
<dbReference type="EMBL" id="VSRR010048377">
    <property type="protein sequence ID" value="MPC78419.1"/>
    <property type="molecule type" value="Genomic_DNA"/>
</dbReference>
<keyword evidence="2" id="KW-1185">Reference proteome</keyword>